<dbReference type="PANTHER" id="PTHR31332">
    <property type="entry name" value="7-HYDROXYMETHYL CHLOROPHYLL A REDUCTASE, CHLOROPLASTIC"/>
    <property type="match status" value="1"/>
</dbReference>
<dbReference type="Pfam" id="PF04422">
    <property type="entry name" value="FrhB_FdhB_N"/>
    <property type="match status" value="1"/>
</dbReference>
<gene>
    <name evidence="3" type="ORF">EV640_1148</name>
</gene>
<dbReference type="GO" id="GO:0090415">
    <property type="term" value="F:7-hydroxymethyl chlorophyll a reductase activity"/>
    <property type="evidence" value="ECO:0007669"/>
    <property type="project" value="TreeGrafter"/>
</dbReference>
<proteinExistence type="predicted"/>
<dbReference type="Proteomes" id="UP000294506">
    <property type="component" value="Unassembled WGS sequence"/>
</dbReference>
<dbReference type="AlphaFoldDB" id="A0A4R7FVD3"/>
<dbReference type="PANTHER" id="PTHR31332:SF0">
    <property type="entry name" value="7-HYDROXYMETHYL CHLOROPHYLL A REDUCTASE, CHLOROPLASTIC"/>
    <property type="match status" value="1"/>
</dbReference>
<feature type="domain" description="Coenzyme F420 hydrogenase/dehydrogenase beta subunit C-terminal" evidence="2">
    <location>
        <begin position="173"/>
        <end position="340"/>
    </location>
</feature>
<name>A0A4R7FVD3_9MICC</name>
<dbReference type="Pfam" id="PF04432">
    <property type="entry name" value="FrhB_FdhB_C"/>
    <property type="match status" value="1"/>
</dbReference>
<dbReference type="InterPro" id="IPR007525">
    <property type="entry name" value="FrhB_FdhB_C"/>
</dbReference>
<organism evidence="3 4">
    <name type="scientific">Nesterenkonia aurantiaca</name>
    <dbReference type="NCBI Taxonomy" id="1436010"/>
    <lineage>
        <taxon>Bacteria</taxon>
        <taxon>Bacillati</taxon>
        <taxon>Actinomycetota</taxon>
        <taxon>Actinomycetes</taxon>
        <taxon>Micrococcales</taxon>
        <taxon>Micrococcaceae</taxon>
        <taxon>Nesterenkonia</taxon>
    </lineage>
</organism>
<reference evidence="3 4" key="1">
    <citation type="submission" date="2019-03" db="EMBL/GenBank/DDBJ databases">
        <title>Genomic Encyclopedia of Type Strains, Phase III (KMG-III): the genomes of soil and plant-associated and newly described type strains.</title>
        <authorList>
            <person name="Whitman W."/>
        </authorList>
    </citation>
    <scope>NUCLEOTIDE SEQUENCE [LARGE SCALE GENOMIC DNA]</scope>
    <source>
        <strain evidence="3 4">DSM 27373</strain>
    </source>
</reference>
<evidence type="ECO:0000259" key="2">
    <source>
        <dbReference type="Pfam" id="PF04432"/>
    </source>
</evidence>
<dbReference type="InterPro" id="IPR007516">
    <property type="entry name" value="Co_F420_Hydgase/DH_bsu_N"/>
</dbReference>
<dbReference type="EMBL" id="SOAN01000014">
    <property type="protein sequence ID" value="TDS82635.1"/>
    <property type="molecule type" value="Genomic_DNA"/>
</dbReference>
<sequence length="414" mass="44481">MVRTALEREVSSVVKTGRCTGCAGCTHVSPRVTMRETSDGFLRPKVERAAAPSDKAEAARFRNMCPGLRVSAPAVEPGGQLHGLFGRYHSVWRAWSTDPVIRTAGSSGGVLTALVSWLIDSGHVSQASGVSASESSPKRSVPVRIMSRDEALASAGSRYAPVGALEGASLDSKSALVVKPCEAVAARSLTGRADEDGESSGPVLLSFFCAGTPSQNATESLVEEIGLDPDRLKSLRYRGDGWPGHFKAEDTDGHRSQLTYVESWGSHLGRDLQTRCKLCVDGTGESADIAVGDFWDTDDRGYPLFEEQEGISVAIARTRRGQELLMEAAEAGVVILESLEMDRLVPVQPLQVKRRQTLPGRLLGRSMAGFPTTKYPGYGILSNLFRGNLKLYKSALGTFRRSIGSRLRGGSPDR</sequence>
<keyword evidence="4" id="KW-1185">Reference proteome</keyword>
<comment type="caution">
    <text evidence="3">The sequence shown here is derived from an EMBL/GenBank/DDBJ whole genome shotgun (WGS) entry which is preliminary data.</text>
</comment>
<dbReference type="InterPro" id="IPR045220">
    <property type="entry name" value="FRHB/FDHB/HCAR-like"/>
</dbReference>
<evidence type="ECO:0000313" key="4">
    <source>
        <dbReference type="Proteomes" id="UP000294506"/>
    </source>
</evidence>
<evidence type="ECO:0000259" key="1">
    <source>
        <dbReference type="Pfam" id="PF04422"/>
    </source>
</evidence>
<feature type="domain" description="Coenzyme F420 hydrogenase/dehydrogenase beta subunit N-terminal" evidence="1">
    <location>
        <begin position="92"/>
        <end position="165"/>
    </location>
</feature>
<protein>
    <submittedName>
        <fullName evidence="3">Coenzyme F420 hydrogenase subunit beta</fullName>
    </submittedName>
</protein>
<evidence type="ECO:0000313" key="3">
    <source>
        <dbReference type="EMBL" id="TDS82635.1"/>
    </source>
</evidence>
<accession>A0A4R7FVD3</accession>
<dbReference type="GO" id="GO:0033354">
    <property type="term" value="P:chlorophyll cycle"/>
    <property type="evidence" value="ECO:0007669"/>
    <property type="project" value="TreeGrafter"/>
</dbReference>